<dbReference type="InterPro" id="IPR012677">
    <property type="entry name" value="Nucleotide-bd_a/b_plait_sf"/>
</dbReference>
<dbReference type="Gene3D" id="3.30.70.330">
    <property type="match status" value="3"/>
</dbReference>
<dbReference type="CDD" id="cd12346">
    <property type="entry name" value="RRM3_NGR1_NAM8_like"/>
    <property type="match status" value="1"/>
</dbReference>
<dbReference type="CDD" id="cd12613">
    <property type="entry name" value="RRM2_NGR1_NAM8_like"/>
    <property type="match status" value="1"/>
</dbReference>
<feature type="domain" description="RRM" evidence="5">
    <location>
        <begin position="497"/>
        <end position="569"/>
    </location>
</feature>
<feature type="compositionally biased region" description="Basic and acidic residues" evidence="4">
    <location>
        <begin position="1"/>
        <end position="10"/>
    </location>
</feature>
<evidence type="ECO:0000256" key="4">
    <source>
        <dbReference type="SAM" id="MobiDB-lite"/>
    </source>
</evidence>
<dbReference type="PANTHER" id="PTHR47640:SF10">
    <property type="entry name" value="TRNA SELENOCYSTEINE 1-ASSOCIATED PROTEIN 1-RELATED"/>
    <property type="match status" value="1"/>
</dbReference>
<dbReference type="AlphaFoldDB" id="A0A5C3QZ53"/>
<feature type="compositionally biased region" description="Polar residues" evidence="4">
    <location>
        <begin position="448"/>
        <end position="459"/>
    </location>
</feature>
<feature type="compositionally biased region" description="Low complexity" evidence="4">
    <location>
        <begin position="811"/>
        <end position="831"/>
    </location>
</feature>
<evidence type="ECO:0000259" key="5">
    <source>
        <dbReference type="PROSITE" id="PS50102"/>
    </source>
</evidence>
<dbReference type="InterPro" id="IPR035979">
    <property type="entry name" value="RBD_domain_sf"/>
</dbReference>
<gene>
    <name evidence="6" type="ORF">BDV98DRAFT_589386</name>
</gene>
<sequence>MSRSDPHDAEYAPSSIHTFRSTNTDSINSQDYRQPIQQSYGGFNPASRPIPNGDLMGQNREDWIQSNRRLAASPFGTFPSTTPPVPTSPPSISRSSVWWGNLEPWMDEEYVRQVCTLMRWDPIKIRVPPPSTDAPHANNPGHCFLTFQSPSHAASVLAQVSSGNVQMPNSSRSFLLNWAANIPSPATPIPPYSPSPANPPGQASHQQYPKEYSIFVGDLAPETSNSDLVAVFRNPVLGLRNDREPKFIRPFLSCKSAKIMLDPVTGVSRGYGFVRFTDESDQQRALIEMHGLYCLSRPMRISPATAKHKTNPGSTAFDVPHMPFSHQPVHGGSTPQHLAAAAAAQANANSVSGPIASTSSNSVPSSNSSSSLSAGSQSVNSINSSATSQSSGPPTSPPSFMFNNPEELLHLPNNVLAQIAQQYATNGPATSQKPPSGVSITAPFSHDSPPQGQVPNGSSRYMINEESWKHHAQARAILGNLIGPNGEQLTSADPYNTTVFVGGLSPLISEETLRTFFTPFGDIHYVKVPVGKHCGFVQFVRKADAELAIDKMQGFPIGGSRIRLSWGRSQYKAAQAAAQAAQNAALQSHFAGNGGGPSFPSQGMPAGVDQPVGLNAGPPPVTQEQAMQLLQKLSLQGYFGAPANHPANGGPDGYQTAALPNGIHHNGAGPYRSDTMRSSLPADDGNGPYEHLGGGFDYRHASHPSFAEAGPQRGGQLAPKLLDRPSSHLSSFAPFSPDPATLNIPQTANYPAQGMLSPGFSSSPPHSAHSKRRDSAALFPSQEYHNNAQYYPSAIDTAPSHEHGNMSGSQASVSPSTSTGTTRPSSSAPASRYGHFLDGSPYTGGMINKHTSGTGAQPISRPPSGQRPKPETGVHQVDGEHNLIQDLNGTLASLNLNLESASQYSEDTSRKEAMNGATDVSIGSDPSAGH</sequence>
<dbReference type="InterPro" id="IPR050825">
    <property type="entry name" value="RBM42_RBP45_47-like"/>
</dbReference>
<dbReference type="GO" id="GO:0005829">
    <property type="term" value="C:cytosol"/>
    <property type="evidence" value="ECO:0007669"/>
    <property type="project" value="TreeGrafter"/>
</dbReference>
<feature type="domain" description="RRM" evidence="5">
    <location>
        <begin position="212"/>
        <end position="306"/>
    </location>
</feature>
<feature type="region of interest" description="Disordered" evidence="4">
    <location>
        <begin position="304"/>
        <end position="405"/>
    </location>
</feature>
<organism evidence="6 7">
    <name type="scientific">Pterulicium gracile</name>
    <dbReference type="NCBI Taxonomy" id="1884261"/>
    <lineage>
        <taxon>Eukaryota</taxon>
        <taxon>Fungi</taxon>
        <taxon>Dikarya</taxon>
        <taxon>Basidiomycota</taxon>
        <taxon>Agaricomycotina</taxon>
        <taxon>Agaricomycetes</taxon>
        <taxon>Agaricomycetidae</taxon>
        <taxon>Agaricales</taxon>
        <taxon>Pleurotineae</taxon>
        <taxon>Pterulaceae</taxon>
        <taxon>Pterulicium</taxon>
    </lineage>
</organism>
<feature type="region of interest" description="Disordered" evidence="4">
    <location>
        <begin position="794"/>
        <end position="875"/>
    </location>
</feature>
<feature type="compositionally biased region" description="Low complexity" evidence="4">
    <location>
        <begin position="339"/>
        <end position="349"/>
    </location>
</feature>
<dbReference type="PROSITE" id="PS50102">
    <property type="entry name" value="RRM"/>
    <property type="match status" value="2"/>
</dbReference>
<dbReference type="InterPro" id="IPR000504">
    <property type="entry name" value="RRM_dom"/>
</dbReference>
<feature type="compositionally biased region" description="Low complexity" evidence="4">
    <location>
        <begin position="357"/>
        <end position="393"/>
    </location>
</feature>
<feature type="compositionally biased region" description="Polar residues" evidence="4">
    <location>
        <begin position="15"/>
        <end position="41"/>
    </location>
</feature>
<feature type="region of interest" description="Disordered" evidence="4">
    <location>
        <begin position="687"/>
        <end position="774"/>
    </location>
</feature>
<reference evidence="6 7" key="1">
    <citation type="journal article" date="2019" name="Nat. Ecol. Evol.">
        <title>Megaphylogeny resolves global patterns of mushroom evolution.</title>
        <authorList>
            <person name="Varga T."/>
            <person name="Krizsan K."/>
            <person name="Foldi C."/>
            <person name="Dima B."/>
            <person name="Sanchez-Garcia M."/>
            <person name="Sanchez-Ramirez S."/>
            <person name="Szollosi G.J."/>
            <person name="Szarkandi J.G."/>
            <person name="Papp V."/>
            <person name="Albert L."/>
            <person name="Andreopoulos W."/>
            <person name="Angelini C."/>
            <person name="Antonin V."/>
            <person name="Barry K.W."/>
            <person name="Bougher N.L."/>
            <person name="Buchanan P."/>
            <person name="Buyck B."/>
            <person name="Bense V."/>
            <person name="Catcheside P."/>
            <person name="Chovatia M."/>
            <person name="Cooper J."/>
            <person name="Damon W."/>
            <person name="Desjardin D."/>
            <person name="Finy P."/>
            <person name="Geml J."/>
            <person name="Haridas S."/>
            <person name="Hughes K."/>
            <person name="Justo A."/>
            <person name="Karasinski D."/>
            <person name="Kautmanova I."/>
            <person name="Kiss B."/>
            <person name="Kocsube S."/>
            <person name="Kotiranta H."/>
            <person name="LaButti K.M."/>
            <person name="Lechner B.E."/>
            <person name="Liimatainen K."/>
            <person name="Lipzen A."/>
            <person name="Lukacs Z."/>
            <person name="Mihaltcheva S."/>
            <person name="Morgado L.N."/>
            <person name="Niskanen T."/>
            <person name="Noordeloos M.E."/>
            <person name="Ohm R.A."/>
            <person name="Ortiz-Santana B."/>
            <person name="Ovrebo C."/>
            <person name="Racz N."/>
            <person name="Riley R."/>
            <person name="Savchenko A."/>
            <person name="Shiryaev A."/>
            <person name="Soop K."/>
            <person name="Spirin V."/>
            <person name="Szebenyi C."/>
            <person name="Tomsovsky M."/>
            <person name="Tulloss R.E."/>
            <person name="Uehling J."/>
            <person name="Grigoriev I.V."/>
            <person name="Vagvolgyi C."/>
            <person name="Papp T."/>
            <person name="Martin F.M."/>
            <person name="Miettinen O."/>
            <person name="Hibbett D.S."/>
            <person name="Nagy L.G."/>
        </authorList>
    </citation>
    <scope>NUCLEOTIDE SEQUENCE [LARGE SCALE GENOMIC DNA]</scope>
    <source>
        <strain evidence="6 7">CBS 309.79</strain>
    </source>
</reference>
<keyword evidence="2 3" id="KW-0694">RNA-binding</keyword>
<accession>A0A5C3QZ53</accession>
<feature type="region of interest" description="Disordered" evidence="4">
    <location>
        <begin position="1"/>
        <end position="58"/>
    </location>
</feature>
<evidence type="ECO:0000256" key="2">
    <source>
        <dbReference type="ARBA" id="ARBA00022884"/>
    </source>
</evidence>
<protein>
    <recommendedName>
        <fullName evidence="5">RRM domain-containing protein</fullName>
    </recommendedName>
</protein>
<feature type="region of interest" description="Disordered" evidence="4">
    <location>
        <begin position="902"/>
        <end position="930"/>
    </location>
</feature>
<evidence type="ECO:0000256" key="1">
    <source>
        <dbReference type="ARBA" id="ARBA00022737"/>
    </source>
</evidence>
<dbReference type="EMBL" id="ML178816">
    <property type="protein sequence ID" value="TFL05801.1"/>
    <property type="molecule type" value="Genomic_DNA"/>
</dbReference>
<dbReference type="PANTHER" id="PTHR47640">
    <property type="entry name" value="TRNA SELENOCYSTEINE 1-ASSOCIATED PROTEIN 1-RELATED-RELATED"/>
    <property type="match status" value="1"/>
</dbReference>
<dbReference type="GO" id="GO:0003729">
    <property type="term" value="F:mRNA binding"/>
    <property type="evidence" value="ECO:0007669"/>
    <property type="project" value="InterPro"/>
</dbReference>
<keyword evidence="7" id="KW-1185">Reference proteome</keyword>
<evidence type="ECO:0000313" key="7">
    <source>
        <dbReference type="Proteomes" id="UP000305067"/>
    </source>
</evidence>
<evidence type="ECO:0000256" key="3">
    <source>
        <dbReference type="PROSITE-ProRule" id="PRU00176"/>
    </source>
</evidence>
<evidence type="ECO:0000313" key="6">
    <source>
        <dbReference type="EMBL" id="TFL05801.1"/>
    </source>
</evidence>
<proteinExistence type="predicted"/>
<dbReference type="SMART" id="SM00360">
    <property type="entry name" value="RRM"/>
    <property type="match status" value="2"/>
</dbReference>
<dbReference type="SUPFAM" id="SSF54928">
    <property type="entry name" value="RNA-binding domain, RBD"/>
    <property type="match status" value="2"/>
</dbReference>
<keyword evidence="1" id="KW-0677">Repeat</keyword>
<dbReference type="Pfam" id="PF00076">
    <property type="entry name" value="RRM_1"/>
    <property type="match status" value="2"/>
</dbReference>
<dbReference type="STRING" id="1884261.A0A5C3QZ53"/>
<dbReference type="Proteomes" id="UP000305067">
    <property type="component" value="Unassembled WGS sequence"/>
</dbReference>
<dbReference type="OrthoDB" id="446113at2759"/>
<name>A0A5C3QZ53_9AGAR</name>
<feature type="region of interest" description="Disordered" evidence="4">
    <location>
        <begin position="426"/>
        <end position="459"/>
    </location>
</feature>